<reference evidence="2" key="1">
    <citation type="journal article" date="2014" name="PLoS ONE">
        <title>Diversity of conotoxin gene superfamilies in the venomous snail, Conus victoriae.</title>
        <authorList>
            <person name="Robinson S.D."/>
            <person name="Safavi-Hemami H."/>
            <person name="McIntosh L.D."/>
            <person name="Purcell A.W."/>
            <person name="Norton R.S."/>
            <person name="Papenfuss A.T."/>
        </authorList>
    </citation>
    <scope>NUCLEOTIDE SEQUENCE</scope>
    <source>
        <tissue evidence="2">Venom gland</tissue>
    </source>
</reference>
<proteinExistence type="evidence at transcript level"/>
<feature type="chain" id="PRO_5004850542" evidence="1">
    <location>
        <begin position="25"/>
        <end position="84"/>
    </location>
</feature>
<feature type="signal peptide" evidence="1">
    <location>
        <begin position="1"/>
        <end position="24"/>
    </location>
</feature>
<dbReference type="AlphaFoldDB" id="W4VSB3"/>
<accession>W4VSB3</accession>
<dbReference type="EMBL" id="GAIH01000025">
    <property type="protein sequence ID" value="JAB84692.1"/>
    <property type="molecule type" value="mRNA"/>
</dbReference>
<evidence type="ECO:0000313" key="2">
    <source>
        <dbReference type="EMBL" id="JAB84692.1"/>
    </source>
</evidence>
<keyword evidence="1" id="KW-0732">Signal</keyword>
<name>W4VSB3_CONVC</name>
<protein>
    <submittedName>
        <fullName evidence="2">J_Vc14.3 prepropeptide</fullName>
    </submittedName>
</protein>
<reference evidence="2" key="2">
    <citation type="submission" date="2015-04" db="EMBL/GenBank/DDBJ databases">
        <authorList>
            <person name="Robinson S.D."/>
            <person name="Li Q."/>
            <person name="Bandyopadhyay P.K."/>
            <person name="Gajewiak J."/>
            <person name="Yandell M."/>
            <person name="Papenfuss A.T."/>
            <person name="Purcell A.W."/>
            <person name="Olivera B.M."/>
            <person name="Norton R.S."/>
            <person name="Safavi-Hemami H."/>
        </authorList>
    </citation>
    <scope>NUCLEOTIDE SEQUENCE</scope>
    <source>
        <tissue evidence="2">Venom gland</tissue>
    </source>
</reference>
<organism evidence="2">
    <name type="scientific">Conus victoriae</name>
    <name type="common">Queen Victoria cone</name>
    <dbReference type="NCBI Taxonomy" id="319920"/>
    <lineage>
        <taxon>Eukaryota</taxon>
        <taxon>Metazoa</taxon>
        <taxon>Spiralia</taxon>
        <taxon>Lophotrochozoa</taxon>
        <taxon>Mollusca</taxon>
        <taxon>Gastropoda</taxon>
        <taxon>Caenogastropoda</taxon>
        <taxon>Neogastropoda</taxon>
        <taxon>Conoidea</taxon>
        <taxon>Conidae</taxon>
        <taxon>Conus</taxon>
        <taxon>Cylinder</taxon>
    </lineage>
</organism>
<sequence>MTSVQSVTCCCFLWLMLSVQLISPSSPGTAHLPRDGTDRAFQDIFMVALCPVFCFSNVALESCNCEEILDLVSSLISRKRSMAM</sequence>
<evidence type="ECO:0000256" key="1">
    <source>
        <dbReference type="SAM" id="SignalP"/>
    </source>
</evidence>